<accession>A0A2L2L9D2</accession>
<feature type="region of interest" description="Disordered" evidence="1">
    <location>
        <begin position="1"/>
        <end position="31"/>
    </location>
</feature>
<dbReference type="AlphaFoldDB" id="A0A2L2L9D2"/>
<evidence type="ECO:0000313" key="3">
    <source>
        <dbReference type="Proteomes" id="UP000237717"/>
    </source>
</evidence>
<sequence>MRVREVGVLDEIAPHPHTVTPAPEPGSSVVKSLTTKDSFHGADAPWLDAGSSPA</sequence>
<reference evidence="2 3" key="1">
    <citation type="submission" date="2018-02" db="EMBL/GenBank/DDBJ databases">
        <title>Complete genome sequence of Agrobacterium tumefaciens 1D1609.</title>
        <authorList>
            <person name="Cho S.-T."/>
            <person name="Haryono M."/>
            <person name="Chang H.-H."/>
            <person name="Santos M.N."/>
            <person name="Lai E.-M."/>
            <person name="Kuo C.-H."/>
        </authorList>
    </citation>
    <scope>NUCLEOTIDE SEQUENCE [LARGE SCALE GENOMIC DNA]</scope>
    <source>
        <strain evidence="2 3">1D1609</strain>
    </source>
</reference>
<evidence type="ECO:0000313" key="2">
    <source>
        <dbReference type="EMBL" id="AVH40965.1"/>
    </source>
</evidence>
<evidence type="ECO:0000256" key="1">
    <source>
        <dbReference type="SAM" id="MobiDB-lite"/>
    </source>
</evidence>
<organism evidence="2 3">
    <name type="scientific">Agrobacterium tumefaciens</name>
    <dbReference type="NCBI Taxonomy" id="358"/>
    <lineage>
        <taxon>Bacteria</taxon>
        <taxon>Pseudomonadati</taxon>
        <taxon>Pseudomonadota</taxon>
        <taxon>Alphaproteobacteria</taxon>
        <taxon>Hyphomicrobiales</taxon>
        <taxon>Rhizobiaceae</taxon>
        <taxon>Rhizobium/Agrobacterium group</taxon>
        <taxon>Agrobacterium</taxon>
        <taxon>Agrobacterium tumefaciens complex</taxon>
    </lineage>
</organism>
<gene>
    <name evidence="2" type="ORF">At1D1609_09120</name>
</gene>
<proteinExistence type="predicted"/>
<name>A0A2L2L9D2_AGRTU</name>
<protein>
    <submittedName>
        <fullName evidence="2">Uncharacterized protein</fullName>
    </submittedName>
</protein>
<dbReference type="Proteomes" id="UP000237717">
    <property type="component" value="Chromosome I"/>
</dbReference>
<dbReference type="EMBL" id="CP026924">
    <property type="protein sequence ID" value="AVH40965.1"/>
    <property type="molecule type" value="Genomic_DNA"/>
</dbReference>